<proteinExistence type="predicted"/>
<dbReference type="AlphaFoldDB" id="A0AA49GPK6"/>
<evidence type="ECO:0000313" key="1">
    <source>
        <dbReference type="EMBL" id="WKN38675.1"/>
    </source>
</evidence>
<gene>
    <name evidence="1" type="ORF">K4G66_08165</name>
</gene>
<dbReference type="EMBL" id="CP120682">
    <property type="protein sequence ID" value="WKN38675.1"/>
    <property type="molecule type" value="Genomic_DNA"/>
</dbReference>
<reference evidence="1" key="2">
    <citation type="journal article" date="2024" name="Antonie Van Leeuwenhoek">
        <title>Roseihalotalea indica gen. nov., sp. nov., a halophilic Bacteroidetes from mesopelagic Southwest Indian Ocean with higher carbohydrate metabolic potential.</title>
        <authorList>
            <person name="Chen B."/>
            <person name="Zhang M."/>
            <person name="Lin D."/>
            <person name="Ye J."/>
            <person name="Tang K."/>
        </authorList>
    </citation>
    <scope>NUCLEOTIDE SEQUENCE</scope>
    <source>
        <strain evidence="1">TK19036</strain>
    </source>
</reference>
<organism evidence="1">
    <name type="scientific">Roseihalotalea indica</name>
    <dbReference type="NCBI Taxonomy" id="2867963"/>
    <lineage>
        <taxon>Bacteria</taxon>
        <taxon>Pseudomonadati</taxon>
        <taxon>Bacteroidota</taxon>
        <taxon>Cytophagia</taxon>
        <taxon>Cytophagales</taxon>
        <taxon>Catalimonadaceae</taxon>
        <taxon>Roseihalotalea</taxon>
    </lineage>
</organism>
<protein>
    <submittedName>
        <fullName evidence="1">Uncharacterized protein</fullName>
    </submittedName>
</protein>
<accession>A0AA49GPK6</accession>
<reference evidence="1" key="1">
    <citation type="journal article" date="2023" name="Comput. Struct. Biotechnol. J.">
        <title>Discovery of a novel marine Bacteroidetes with a rich repertoire of carbohydrate-active enzymes.</title>
        <authorList>
            <person name="Chen B."/>
            <person name="Liu G."/>
            <person name="Chen Q."/>
            <person name="Wang H."/>
            <person name="Liu L."/>
            <person name="Tang K."/>
        </authorList>
    </citation>
    <scope>NUCLEOTIDE SEQUENCE</scope>
    <source>
        <strain evidence="1">TK19036</strain>
    </source>
</reference>
<name>A0AA49GPK6_9BACT</name>
<sequence>MKKSLFFISMMLVGLSSLRCSEEDIQVKLPAACETNDCPDTHPTPSSKPSSNDVVAWLNTYYLQQKQSASCQPFIGLVRRQSPGWLYSCNTVHGVLKGVVSIGRVHYYQMDLYFYVRPENPCGKPSGNPSYAGSMYISKSNQKPRYARGYYLGRKPLQWILDPQGRLVAGWNAYYFYKDQATANQVGFFDGVAAQYSGCFTF</sequence>